<name>A0ABV1DY05_9FIRM</name>
<dbReference type="Pfam" id="PF06197">
    <property type="entry name" value="DUF998"/>
    <property type="match status" value="1"/>
</dbReference>
<gene>
    <name evidence="2" type="ORF">WMO26_00910</name>
</gene>
<keyword evidence="1" id="KW-1133">Transmembrane helix</keyword>
<feature type="transmembrane region" description="Helical" evidence="1">
    <location>
        <begin position="6"/>
        <end position="28"/>
    </location>
</feature>
<proteinExistence type="predicted"/>
<dbReference type="Proteomes" id="UP001489509">
    <property type="component" value="Unassembled WGS sequence"/>
</dbReference>
<keyword evidence="1" id="KW-0812">Transmembrane</keyword>
<evidence type="ECO:0000313" key="2">
    <source>
        <dbReference type="EMBL" id="MEQ2439380.1"/>
    </source>
</evidence>
<dbReference type="RefSeq" id="WP_349217656.1">
    <property type="nucleotide sequence ID" value="NZ_JBBMFD010000001.1"/>
</dbReference>
<accession>A0ABV1DY05</accession>
<evidence type="ECO:0000256" key="1">
    <source>
        <dbReference type="SAM" id="Phobius"/>
    </source>
</evidence>
<comment type="caution">
    <text evidence="2">The sequence shown here is derived from an EMBL/GenBank/DDBJ whole genome shotgun (WGS) entry which is preliminary data.</text>
</comment>
<keyword evidence="1" id="KW-0472">Membrane</keyword>
<dbReference type="InterPro" id="IPR009339">
    <property type="entry name" value="DUF998"/>
</dbReference>
<feature type="transmembrane region" description="Helical" evidence="1">
    <location>
        <begin position="147"/>
        <end position="168"/>
    </location>
</feature>
<organism evidence="2 3">
    <name type="scientific">Solibaculum intestinale</name>
    <dbReference type="NCBI Taxonomy" id="3133165"/>
    <lineage>
        <taxon>Bacteria</taxon>
        <taxon>Bacillati</taxon>
        <taxon>Bacillota</taxon>
        <taxon>Clostridia</taxon>
        <taxon>Eubacteriales</taxon>
        <taxon>Oscillospiraceae</taxon>
        <taxon>Solibaculum</taxon>
    </lineage>
</organism>
<feature type="transmembrane region" description="Helical" evidence="1">
    <location>
        <begin position="79"/>
        <end position="105"/>
    </location>
</feature>
<evidence type="ECO:0000313" key="3">
    <source>
        <dbReference type="Proteomes" id="UP001489509"/>
    </source>
</evidence>
<feature type="transmembrane region" description="Helical" evidence="1">
    <location>
        <begin position="49"/>
        <end position="73"/>
    </location>
</feature>
<reference evidence="2 3" key="1">
    <citation type="submission" date="2024-03" db="EMBL/GenBank/DDBJ databases">
        <title>Human intestinal bacterial collection.</title>
        <authorList>
            <person name="Pauvert C."/>
            <person name="Hitch T.C.A."/>
            <person name="Clavel T."/>
        </authorList>
    </citation>
    <scope>NUCLEOTIDE SEQUENCE [LARGE SCALE GENOMIC DNA]</scope>
    <source>
        <strain evidence="2 3">CLA-JM-H44</strain>
    </source>
</reference>
<sequence>MANNTGWILPFLLAADLLIPFLLAPAYHGYRHHIQVMSVLGNARAPFRLLYKIWLVALGFLLLICDFEIYHLVAEQSAFLAAVLFAVVAVYAAGACILAGFFSVGETKQMNTRKEKVHGYSSAIGFLFLTFAPLLVSLYFFQTNYAVWGVASLVCFLLAVLFFTLFILADKPSYQGTVVAWEGLWQRLSLLCMYLPLAFLCLTVH</sequence>
<protein>
    <submittedName>
        <fullName evidence="2">DUF998 domain-containing protein</fullName>
    </submittedName>
</protein>
<feature type="transmembrane region" description="Helical" evidence="1">
    <location>
        <begin position="117"/>
        <end position="141"/>
    </location>
</feature>
<keyword evidence="3" id="KW-1185">Reference proteome</keyword>
<dbReference type="EMBL" id="JBBMFD010000001">
    <property type="protein sequence ID" value="MEQ2439380.1"/>
    <property type="molecule type" value="Genomic_DNA"/>
</dbReference>